<keyword evidence="4" id="KW-0788">Thiol protease</keyword>
<evidence type="ECO:0000259" key="5">
    <source>
        <dbReference type="PROSITE" id="PS51935"/>
    </source>
</evidence>
<evidence type="ECO:0000313" key="7">
    <source>
        <dbReference type="Proteomes" id="UP000598227"/>
    </source>
</evidence>
<dbReference type="PROSITE" id="PS51935">
    <property type="entry name" value="NLPC_P60"/>
    <property type="match status" value="1"/>
</dbReference>
<sequence length="133" mass="14843">MNLDDFVGLPWLDRGRDRSGVDCWGLLAMVYAERFGIVLPSFRDDYMTAADGAAVAELIEGRRECWTEIPDGDEVPGDALLMSIGGRPRHIGVIIGGSRVLHIERGAGSIIENYRSFRLRRRVLGFFRYQAAA</sequence>
<comment type="similarity">
    <text evidence="1">Belongs to the peptidase C40 family.</text>
</comment>
<evidence type="ECO:0000256" key="2">
    <source>
        <dbReference type="ARBA" id="ARBA00022670"/>
    </source>
</evidence>
<dbReference type="InterPro" id="IPR038765">
    <property type="entry name" value="Papain-like_cys_pep_sf"/>
</dbReference>
<comment type="caution">
    <text evidence="6">The sequence shown here is derived from an EMBL/GenBank/DDBJ whole genome shotgun (WGS) entry which is preliminary data.</text>
</comment>
<evidence type="ECO:0000256" key="1">
    <source>
        <dbReference type="ARBA" id="ARBA00007074"/>
    </source>
</evidence>
<dbReference type="Proteomes" id="UP000598227">
    <property type="component" value="Unassembled WGS sequence"/>
</dbReference>
<dbReference type="SUPFAM" id="SSF54001">
    <property type="entry name" value="Cysteine proteinases"/>
    <property type="match status" value="1"/>
</dbReference>
<dbReference type="Gene3D" id="3.90.1720.10">
    <property type="entry name" value="endopeptidase domain like (from Nostoc punctiforme)"/>
    <property type="match status" value="1"/>
</dbReference>
<dbReference type="RefSeq" id="WP_192568777.1">
    <property type="nucleotide sequence ID" value="NZ_JACZEP010000017.1"/>
</dbReference>
<name>A0ABR9GWP0_9HYPH</name>
<accession>A0ABR9GWP0</accession>
<protein>
    <submittedName>
        <fullName evidence="6">C40 family peptidase</fullName>
    </submittedName>
</protein>
<dbReference type="InterPro" id="IPR000064">
    <property type="entry name" value="NLP_P60_dom"/>
</dbReference>
<keyword evidence="7" id="KW-1185">Reference proteome</keyword>
<feature type="domain" description="NlpC/P60" evidence="5">
    <location>
        <begin position="1"/>
        <end position="130"/>
    </location>
</feature>
<evidence type="ECO:0000313" key="6">
    <source>
        <dbReference type="EMBL" id="MBE1208102.1"/>
    </source>
</evidence>
<gene>
    <name evidence="6" type="ORF">IHE39_27805</name>
</gene>
<evidence type="ECO:0000256" key="3">
    <source>
        <dbReference type="ARBA" id="ARBA00022801"/>
    </source>
</evidence>
<organism evidence="6 7">
    <name type="scientific">Aminobacter carboxidus</name>
    <dbReference type="NCBI Taxonomy" id="376165"/>
    <lineage>
        <taxon>Bacteria</taxon>
        <taxon>Pseudomonadati</taxon>
        <taxon>Pseudomonadota</taxon>
        <taxon>Alphaproteobacteria</taxon>
        <taxon>Hyphomicrobiales</taxon>
        <taxon>Phyllobacteriaceae</taxon>
        <taxon>Aminobacter</taxon>
    </lineage>
</organism>
<keyword evidence="2" id="KW-0645">Protease</keyword>
<keyword evidence="3" id="KW-0378">Hydrolase</keyword>
<dbReference type="EMBL" id="JACZEP010000017">
    <property type="protein sequence ID" value="MBE1208102.1"/>
    <property type="molecule type" value="Genomic_DNA"/>
</dbReference>
<reference evidence="6 7" key="1">
    <citation type="submission" date="2020-09" db="EMBL/GenBank/DDBJ databases">
        <title>Draft Genome Sequence of Aminobacter carboxidus type strain DSM 1086, a soil Gram-negative carboxydobacterium.</title>
        <authorList>
            <person name="Turrini P."/>
            <person name="Tescari M."/>
            <person name="Artuso I."/>
            <person name="Lugli G.A."/>
            <person name="Frangipani E."/>
            <person name="Ventura M."/>
            <person name="Visca P."/>
        </authorList>
    </citation>
    <scope>NUCLEOTIDE SEQUENCE [LARGE SCALE GENOMIC DNA]</scope>
    <source>
        <strain evidence="6 7">DSM 1086</strain>
    </source>
</reference>
<proteinExistence type="inferred from homology"/>
<dbReference type="Pfam" id="PF00877">
    <property type="entry name" value="NLPC_P60"/>
    <property type="match status" value="1"/>
</dbReference>
<evidence type="ECO:0000256" key="4">
    <source>
        <dbReference type="ARBA" id="ARBA00022807"/>
    </source>
</evidence>